<dbReference type="AlphaFoldDB" id="A0A1H1JAL0"/>
<name>A0A1H1JAL0_9BURK</name>
<reference evidence="2" key="1">
    <citation type="submission" date="2016-10" db="EMBL/GenBank/DDBJ databases">
        <authorList>
            <person name="Varghese N."/>
            <person name="Submissions S."/>
        </authorList>
    </citation>
    <scope>NUCLEOTIDE SEQUENCE [LARGE SCALE GENOMIC DNA]</scope>
    <source>
        <strain evidence="2">DUS833</strain>
    </source>
</reference>
<protein>
    <submittedName>
        <fullName evidence="1">Uncharacterized protein</fullName>
    </submittedName>
</protein>
<evidence type="ECO:0000313" key="1">
    <source>
        <dbReference type="EMBL" id="SDR47019.1"/>
    </source>
</evidence>
<dbReference type="EMBL" id="FNKX01000002">
    <property type="protein sequence ID" value="SDR47019.1"/>
    <property type="molecule type" value="Genomic_DNA"/>
</dbReference>
<organism evidence="1 2">
    <name type="scientific">Paraburkholderia tuberum</name>
    <dbReference type="NCBI Taxonomy" id="157910"/>
    <lineage>
        <taxon>Bacteria</taxon>
        <taxon>Pseudomonadati</taxon>
        <taxon>Pseudomonadota</taxon>
        <taxon>Betaproteobacteria</taxon>
        <taxon>Burkholderiales</taxon>
        <taxon>Burkholderiaceae</taxon>
        <taxon>Paraburkholderia</taxon>
    </lineage>
</organism>
<gene>
    <name evidence="1" type="ORF">SAMN05445850_4497</name>
</gene>
<dbReference type="RefSeq" id="WP_090806972.1">
    <property type="nucleotide sequence ID" value="NZ_FNKX01000002.1"/>
</dbReference>
<sequence length="148" mass="15029">MTANATAICNSFKIELLKGFHAFNSDFRTADTFKAALYTQNQGMGAGTTAYTTAGEVSGSGYTAGGVPVTFVAPALSGGSSAVTTPTANIVFPAITIASPFDCALVYNASQGNRAVGVYAFAAQSINNADMTLIVPADGQGQALVEID</sequence>
<keyword evidence="2" id="KW-1185">Reference proteome</keyword>
<proteinExistence type="predicted"/>
<dbReference type="STRING" id="157910.SAMN05445850_4497"/>
<dbReference type="Proteomes" id="UP000199365">
    <property type="component" value="Unassembled WGS sequence"/>
</dbReference>
<accession>A0A1H1JAL0</accession>
<evidence type="ECO:0000313" key="2">
    <source>
        <dbReference type="Proteomes" id="UP000199365"/>
    </source>
</evidence>